<proteinExistence type="predicted"/>
<reference evidence="1 2" key="1">
    <citation type="submission" date="2020-12" db="EMBL/GenBank/DDBJ databases">
        <title>Metabolic potential, ecology and presence of endohyphal bacteria is reflected in genomic diversity of Mucoromycotina.</title>
        <authorList>
            <person name="Muszewska A."/>
            <person name="Okrasinska A."/>
            <person name="Steczkiewicz K."/>
            <person name="Drgas O."/>
            <person name="Orlowska M."/>
            <person name="Perlinska-Lenart U."/>
            <person name="Aleksandrzak-Piekarczyk T."/>
            <person name="Szatraj K."/>
            <person name="Zielenkiewicz U."/>
            <person name="Pilsyk S."/>
            <person name="Malc E."/>
            <person name="Mieczkowski P."/>
            <person name="Kruszewska J.S."/>
            <person name="Biernat P."/>
            <person name="Pawlowska J."/>
        </authorList>
    </citation>
    <scope>NUCLEOTIDE SEQUENCE [LARGE SCALE GENOMIC DNA]</scope>
    <source>
        <strain evidence="1 2">CBS 142.35</strain>
    </source>
</reference>
<dbReference type="OrthoDB" id="2289822at2759"/>
<comment type="caution">
    <text evidence="1">The sequence shown here is derived from an EMBL/GenBank/DDBJ whole genome shotgun (WGS) entry which is preliminary data.</text>
</comment>
<organism evidence="1 2">
    <name type="scientific">Circinella minor</name>
    <dbReference type="NCBI Taxonomy" id="1195481"/>
    <lineage>
        <taxon>Eukaryota</taxon>
        <taxon>Fungi</taxon>
        <taxon>Fungi incertae sedis</taxon>
        <taxon>Mucoromycota</taxon>
        <taxon>Mucoromycotina</taxon>
        <taxon>Mucoromycetes</taxon>
        <taxon>Mucorales</taxon>
        <taxon>Lichtheimiaceae</taxon>
        <taxon>Circinella</taxon>
    </lineage>
</organism>
<accession>A0A8H7RTD6</accession>
<gene>
    <name evidence="1" type="ORF">INT45_012086</name>
</gene>
<evidence type="ECO:0000313" key="2">
    <source>
        <dbReference type="Proteomes" id="UP000646827"/>
    </source>
</evidence>
<protein>
    <submittedName>
        <fullName evidence="1">Uncharacterized protein</fullName>
    </submittedName>
</protein>
<keyword evidence="2" id="KW-1185">Reference proteome</keyword>
<dbReference type="Proteomes" id="UP000646827">
    <property type="component" value="Unassembled WGS sequence"/>
</dbReference>
<sequence length="757" mass="86091">MEDNIINNNNEEGIFEAHYENQSSVMMMNNDGEPVKCSVPPIRKFDEQLKRSVELYQIIQEKNITDDAYAQILKFVNNCLTSKKLAGKPILSKHMVETKITEMYPVKPVYYDYCPNGCRLYMDYISVACPCGLQRYKTTNLPNLRAVSSMLYMPLAQQLAALIESDSKREHLMTLSNRESEESGVQEDFFDGDVYKTQRSLFNGDLDIAISLFIDGFAPFHKKLCKLQKAGLEVKCSNGVFCLNVHLMLTSGDIVAVQELVYHSYRALYGCRICPIRTINAVSPEGAGNGNYFRVSRNVLPQFRDIGQFIDGAPAFSIKKKTKFAELESFYGASFFGLDEMHLIGANVSKRVWEMISGSFKNSTTSFELGTSKRQIIGSSVESSVNTIPSSIFEGDFRNYYTKPGNMRSVDCICFLLFVVPTMVCDMFELQLGVEQVKAVVDVLVSLVTGCAIALSWKISEDDLVKMESSFVQWHQYVHDAVPVNMYSSNMHYLQHIPEIVKLLGPLRCISARSMERAIGFFKKRIKSQKNPGVNAGNILRRQQACRYYNSLLEDKEGPEEDVDDEQQPATAYSINCNYEGDDNTQLWNYFESSVDNYIDVNLRHYLVKFWRRKSPNHIINYDDITDHIITKRKTDKLCHFVKMDIEVDIKKARRNVPVDLQVQTFFGEVIMYFVHEYNDILNDVDLNSAGLCGPYTIGHTGGKRYVVEVEAIRSHAGILSMPLTTVSITDNVTHRNCYIYPKMVPKTIIVGDVDLL</sequence>
<dbReference type="AlphaFoldDB" id="A0A8H7RTD6"/>
<evidence type="ECO:0000313" key="1">
    <source>
        <dbReference type="EMBL" id="KAG2215491.1"/>
    </source>
</evidence>
<dbReference type="EMBL" id="JAEPRB010000509">
    <property type="protein sequence ID" value="KAG2215491.1"/>
    <property type="molecule type" value="Genomic_DNA"/>
</dbReference>
<name>A0A8H7RTD6_9FUNG</name>